<dbReference type="InterPro" id="IPR007863">
    <property type="entry name" value="Peptidase_M16_C"/>
</dbReference>
<proteinExistence type="inferred from homology"/>
<dbReference type="PANTHER" id="PTHR11851">
    <property type="entry name" value="METALLOPROTEASE"/>
    <property type="match status" value="1"/>
</dbReference>
<dbReference type="GO" id="GO:0004222">
    <property type="term" value="F:metalloendopeptidase activity"/>
    <property type="evidence" value="ECO:0007669"/>
    <property type="project" value="InterPro"/>
</dbReference>
<dbReference type="Pfam" id="PF00675">
    <property type="entry name" value="Peptidase_M16"/>
    <property type="match status" value="1"/>
</dbReference>
<feature type="domain" description="Peptidase M16 C-terminal" evidence="4">
    <location>
        <begin position="166"/>
        <end position="339"/>
    </location>
</feature>
<dbReference type="InterPro" id="IPR011249">
    <property type="entry name" value="Metalloenz_LuxS/M16"/>
</dbReference>
<dbReference type="PANTHER" id="PTHR11851:SF49">
    <property type="entry name" value="MITOCHONDRIAL-PROCESSING PEPTIDASE SUBUNIT ALPHA"/>
    <property type="match status" value="1"/>
</dbReference>
<evidence type="ECO:0008006" key="7">
    <source>
        <dbReference type="Google" id="ProtNLM"/>
    </source>
</evidence>
<dbReference type="Proteomes" id="UP000228626">
    <property type="component" value="Unassembled WGS sequence"/>
</dbReference>
<evidence type="ECO:0000256" key="1">
    <source>
        <dbReference type="ARBA" id="ARBA00007261"/>
    </source>
</evidence>
<accession>A0A2H0V1A7</accession>
<dbReference type="InterPro" id="IPR001431">
    <property type="entry name" value="Pept_M16_Zn_BS"/>
</dbReference>
<name>A0A2H0V1A7_9BACT</name>
<dbReference type="GO" id="GO:0046872">
    <property type="term" value="F:metal ion binding"/>
    <property type="evidence" value="ECO:0007669"/>
    <property type="project" value="InterPro"/>
</dbReference>
<comment type="caution">
    <text evidence="5">The sequence shown here is derived from an EMBL/GenBank/DDBJ whole genome shotgun (WGS) entry which is preliminary data.</text>
</comment>
<protein>
    <recommendedName>
        <fullName evidence="7">Peptidase M16</fullName>
    </recommendedName>
</protein>
<dbReference type="EMBL" id="PFAR01000048">
    <property type="protein sequence ID" value="PIR92835.1"/>
    <property type="molecule type" value="Genomic_DNA"/>
</dbReference>
<dbReference type="AlphaFoldDB" id="A0A2H0V1A7"/>
<evidence type="ECO:0000313" key="6">
    <source>
        <dbReference type="Proteomes" id="UP000228626"/>
    </source>
</evidence>
<evidence type="ECO:0000256" key="2">
    <source>
        <dbReference type="RuleBase" id="RU004447"/>
    </source>
</evidence>
<evidence type="ECO:0000313" key="5">
    <source>
        <dbReference type="EMBL" id="PIR92835.1"/>
    </source>
</evidence>
<dbReference type="GO" id="GO:0006508">
    <property type="term" value="P:proteolysis"/>
    <property type="evidence" value="ECO:0007669"/>
    <property type="project" value="InterPro"/>
</dbReference>
<dbReference type="Pfam" id="PF05193">
    <property type="entry name" value="Peptidase_M16_C"/>
    <property type="match status" value="1"/>
</dbReference>
<dbReference type="PROSITE" id="PS00143">
    <property type="entry name" value="INSULINASE"/>
    <property type="match status" value="1"/>
</dbReference>
<reference evidence="6" key="1">
    <citation type="submission" date="2017-09" db="EMBL/GenBank/DDBJ databases">
        <title>Depth-based differentiation of microbial function through sediment-hosted aquifers and enrichment of novel symbionts in the deep terrestrial subsurface.</title>
        <authorList>
            <person name="Probst A.J."/>
            <person name="Ladd B."/>
            <person name="Jarett J.K."/>
            <person name="Geller-Mcgrath D.E."/>
            <person name="Sieber C.M.K."/>
            <person name="Emerson J.B."/>
            <person name="Anantharaman K."/>
            <person name="Thomas B.C."/>
            <person name="Malmstrom R."/>
            <person name="Stieglmeier M."/>
            <person name="Klingl A."/>
            <person name="Woyke T."/>
            <person name="Ryan C.M."/>
            <person name="Banfield J.F."/>
        </authorList>
    </citation>
    <scope>NUCLEOTIDE SEQUENCE [LARGE SCALE GENOMIC DNA]</scope>
</reference>
<gene>
    <name evidence="5" type="ORF">COT99_04050</name>
</gene>
<organism evidence="5 6">
    <name type="scientific">Candidatus Falkowbacteria bacterium CG10_big_fil_rev_8_21_14_0_10_43_10</name>
    <dbReference type="NCBI Taxonomy" id="1974567"/>
    <lineage>
        <taxon>Bacteria</taxon>
        <taxon>Candidatus Falkowiibacteriota</taxon>
    </lineage>
</organism>
<evidence type="ECO:0000259" key="3">
    <source>
        <dbReference type="Pfam" id="PF00675"/>
    </source>
</evidence>
<comment type="similarity">
    <text evidence="1 2">Belongs to the peptidase M16 family.</text>
</comment>
<dbReference type="Gene3D" id="3.30.830.10">
    <property type="entry name" value="Metalloenzyme, LuxS/M16 peptidase-like"/>
    <property type="match status" value="2"/>
</dbReference>
<feature type="domain" description="Peptidase M16 N-terminal" evidence="3">
    <location>
        <begin position="18"/>
        <end position="151"/>
    </location>
</feature>
<evidence type="ECO:0000259" key="4">
    <source>
        <dbReference type="Pfam" id="PF05193"/>
    </source>
</evidence>
<dbReference type="InterPro" id="IPR011765">
    <property type="entry name" value="Pept_M16_N"/>
</dbReference>
<dbReference type="InterPro" id="IPR050361">
    <property type="entry name" value="MPP/UQCRC_Complex"/>
</dbReference>
<sequence>MYKKEILKNGIRLITVPMPATQTFTILVMVAAGSRHENKSNNGISHFLEHMIFKGTPKRPDTLAISSELDGIGGEFNAFTSKEYTGYYVKVDGRQASRAISVLGDILINSKFDGREIERERGVIIEEINMYDNNPMIKIDDLFEECLYGDTPSGWDTIGTKENIQKISRAEIVKYWRGHYQGRNIIAGAAGSYQARDLALVKKLFAEIIAGKKNEADNNSEAQTSPRVKIKKQKTAQVNLSLGARACGYHHQDYDAVKLLGVVLGGSMSSRMFISVRERQGLAYQIHTQTEGYKDSGYLTTTMGTSADKVERAVAAVLSEYKKISRQGVPDQELKKAKDYICGKTTLYLESSDNMASWFLRQEALDRKVATPAEHFAKIEKITAADIKRVAGDIFKNHNLNLAGIGYDLNEKKLKKALKL</sequence>
<dbReference type="SUPFAM" id="SSF63411">
    <property type="entry name" value="LuxS/MPP-like metallohydrolase"/>
    <property type="match status" value="2"/>
</dbReference>